<reference evidence="2" key="1">
    <citation type="journal article" date="2021" name="Sci. Adv.">
        <title>The American lobster genome reveals insights on longevity, neural, and immune adaptations.</title>
        <authorList>
            <person name="Polinski J.M."/>
            <person name="Zimin A.V."/>
            <person name="Clark K.F."/>
            <person name="Kohn A.B."/>
            <person name="Sadowski N."/>
            <person name="Timp W."/>
            <person name="Ptitsyn A."/>
            <person name="Khanna P."/>
            <person name="Romanova D.Y."/>
            <person name="Williams P."/>
            <person name="Greenwood S.J."/>
            <person name="Moroz L.L."/>
            <person name="Walt D.R."/>
            <person name="Bodnar A.G."/>
        </authorList>
    </citation>
    <scope>NUCLEOTIDE SEQUENCE</scope>
    <source>
        <strain evidence="2">GMGI-L3</strain>
    </source>
</reference>
<protein>
    <submittedName>
        <fullName evidence="2">Uncharacterized protein</fullName>
    </submittedName>
</protein>
<evidence type="ECO:0000256" key="1">
    <source>
        <dbReference type="SAM" id="MobiDB-lite"/>
    </source>
</evidence>
<organism evidence="2 3">
    <name type="scientific">Homarus americanus</name>
    <name type="common">American lobster</name>
    <dbReference type="NCBI Taxonomy" id="6706"/>
    <lineage>
        <taxon>Eukaryota</taxon>
        <taxon>Metazoa</taxon>
        <taxon>Ecdysozoa</taxon>
        <taxon>Arthropoda</taxon>
        <taxon>Crustacea</taxon>
        <taxon>Multicrustacea</taxon>
        <taxon>Malacostraca</taxon>
        <taxon>Eumalacostraca</taxon>
        <taxon>Eucarida</taxon>
        <taxon>Decapoda</taxon>
        <taxon>Pleocyemata</taxon>
        <taxon>Astacidea</taxon>
        <taxon>Nephropoidea</taxon>
        <taxon>Nephropidae</taxon>
        <taxon>Homarus</taxon>
    </lineage>
</organism>
<proteinExistence type="predicted"/>
<feature type="compositionally biased region" description="Polar residues" evidence="1">
    <location>
        <begin position="159"/>
        <end position="180"/>
    </location>
</feature>
<dbReference type="Proteomes" id="UP000747542">
    <property type="component" value="Unassembled WGS sequence"/>
</dbReference>
<accession>A0A8J5KBV5</accession>
<feature type="compositionally biased region" description="Polar residues" evidence="1">
    <location>
        <begin position="467"/>
        <end position="477"/>
    </location>
</feature>
<name>A0A8J5KBV5_HOMAM</name>
<keyword evidence="3" id="KW-1185">Reference proteome</keyword>
<feature type="region of interest" description="Disordered" evidence="1">
    <location>
        <begin position="640"/>
        <end position="659"/>
    </location>
</feature>
<evidence type="ECO:0000313" key="3">
    <source>
        <dbReference type="Proteomes" id="UP000747542"/>
    </source>
</evidence>
<feature type="region of interest" description="Disordered" evidence="1">
    <location>
        <begin position="753"/>
        <end position="781"/>
    </location>
</feature>
<dbReference type="AlphaFoldDB" id="A0A8J5KBV5"/>
<feature type="compositionally biased region" description="Low complexity" evidence="1">
    <location>
        <begin position="753"/>
        <end position="771"/>
    </location>
</feature>
<feature type="region of interest" description="Disordered" evidence="1">
    <location>
        <begin position="440"/>
        <end position="493"/>
    </location>
</feature>
<comment type="caution">
    <text evidence="2">The sequence shown here is derived from an EMBL/GenBank/DDBJ whole genome shotgun (WGS) entry which is preliminary data.</text>
</comment>
<evidence type="ECO:0000313" key="2">
    <source>
        <dbReference type="EMBL" id="KAG7167514.1"/>
    </source>
</evidence>
<feature type="region of interest" description="Disordered" evidence="1">
    <location>
        <begin position="155"/>
        <end position="186"/>
    </location>
</feature>
<dbReference type="EMBL" id="JAHLQT010021643">
    <property type="protein sequence ID" value="KAG7167514.1"/>
    <property type="molecule type" value="Genomic_DNA"/>
</dbReference>
<gene>
    <name evidence="2" type="ORF">Hamer_G012980</name>
</gene>
<sequence>MNKCIASKANMEGQSLKFSVMYSYRNSYERAPGKYPSSPPYRYMPAGYIPVPGPPYTYPVPAFNVRPPTSYYQGAPSSNMSPYHSPVPLQYNSGHYYGMPVSQSYTRSGITGSYSNPPAGRMPSYPMPYMTRSPPAFQHPVSNQVYLSQPQQLYVHPPTYTTSKPPQNSPNTSLHSSVPTPDSLPEDSLICSVGSDDVPNVNIGEGQMLIRGSIVAYESFETKVLLDTGSSIKLTVERDIIYVNGKKINPSQILSKVIPKKTSLKVVFREVEPDSSDDMVNEKYTAVVAWFGDVPSSVGFVPSFSLLYMEDNKGSSEEDLYGLKNCSSELDLTNCKQGIISHIIGYVWWADKERGILRIYEYKGWGPKFSGILFTPNNLHFEGQKIDCQELHLLIAHVNKCEVYARKVKSKVVFGMKVQWEAVHVECGELPLSLKYRETGDDSDSSHYESLSDYASDRVSDDEDIDLTNNTSKPVTENSEEEENPCNYPQNETGDCKKASRECLSEELQDLSISHFNDVEYSGRHLAGNIVELCSDGDGLGVAKWLSMEYGDVFIKFKQERMYFDRVPLTKMCHIPPSVYVKSCNLYVLPIESEEYNGYTVRLLATCGWICAKPMIIPRPGSQANARVSITHLRLKSKKVKNKSPPGLTKTKGSTKLGPKSVCSDSKNIGLISPNMLNQAVDTEKHLLKPDDFKVSCDVTKGADNSINSTLEKGKPKNNGTLSLDVFMSNHSISSIYDSTIVSTDLLRNTLPSNCSSVSSTSPGRTSFSYSNTSSDKGYSSIDETNEQTLHTGEVVEVHSNMGKLLATDGTQHYFYRDHCFLYGISLRQVELWHVLVHGQMIQFRLSKTSTNRAKVTEVVIGSRHVNSKEEIASHINDWCKNNAVPDVAHNILVKQLRQL</sequence>
<dbReference type="OrthoDB" id="6382900at2759"/>